<accession>A0A556MKA3</accession>
<dbReference type="Gene3D" id="3.40.50.11660">
    <property type="entry name" value="Glycosyl transferase family 10, C-terminal domain"/>
    <property type="match status" value="1"/>
</dbReference>
<evidence type="ECO:0000313" key="6">
    <source>
        <dbReference type="Proteomes" id="UP000318733"/>
    </source>
</evidence>
<dbReference type="PANTHER" id="PTHR11929:SF194">
    <property type="entry name" value="ALPHA-(1,3)-FUCOSYLTRANSFERASE 10"/>
    <property type="match status" value="1"/>
</dbReference>
<keyword evidence="6" id="KW-1185">Reference proteome</keyword>
<dbReference type="RefSeq" id="WP_144248337.1">
    <property type="nucleotide sequence ID" value="NZ_VLPK01000002.1"/>
</dbReference>
<evidence type="ECO:0000256" key="3">
    <source>
        <dbReference type="ARBA" id="ARBA00022679"/>
    </source>
</evidence>
<keyword evidence="2" id="KW-0328">Glycosyltransferase</keyword>
<organism evidence="5 6">
    <name type="scientific">Mucilaginibacter corticis</name>
    <dbReference type="NCBI Taxonomy" id="2597670"/>
    <lineage>
        <taxon>Bacteria</taxon>
        <taxon>Pseudomonadati</taxon>
        <taxon>Bacteroidota</taxon>
        <taxon>Sphingobacteriia</taxon>
        <taxon>Sphingobacteriales</taxon>
        <taxon>Sphingobacteriaceae</taxon>
        <taxon>Mucilaginibacter</taxon>
    </lineage>
</organism>
<evidence type="ECO:0000259" key="4">
    <source>
        <dbReference type="Pfam" id="PF00852"/>
    </source>
</evidence>
<feature type="domain" description="Fucosyltransferase C-terminal" evidence="4">
    <location>
        <begin position="128"/>
        <end position="269"/>
    </location>
</feature>
<name>A0A556MKA3_9SPHI</name>
<evidence type="ECO:0000313" key="5">
    <source>
        <dbReference type="EMBL" id="TSJ40299.1"/>
    </source>
</evidence>
<dbReference type="GO" id="GO:0008417">
    <property type="term" value="F:fucosyltransferase activity"/>
    <property type="evidence" value="ECO:0007669"/>
    <property type="project" value="InterPro"/>
</dbReference>
<dbReference type="SUPFAM" id="SSF53756">
    <property type="entry name" value="UDP-Glycosyltransferase/glycogen phosphorylase"/>
    <property type="match status" value="1"/>
</dbReference>
<comment type="similarity">
    <text evidence="1">Belongs to the glycosyltransferase 10 family.</text>
</comment>
<comment type="caution">
    <text evidence="5">The sequence shown here is derived from an EMBL/GenBank/DDBJ whole genome shotgun (WGS) entry which is preliminary data.</text>
</comment>
<dbReference type="Proteomes" id="UP000318733">
    <property type="component" value="Unassembled WGS sequence"/>
</dbReference>
<evidence type="ECO:0000256" key="2">
    <source>
        <dbReference type="ARBA" id="ARBA00022676"/>
    </source>
</evidence>
<dbReference type="InterPro" id="IPR055270">
    <property type="entry name" value="Glyco_tran_10_C"/>
</dbReference>
<gene>
    <name evidence="5" type="ORF">FO440_11100</name>
</gene>
<dbReference type="EMBL" id="VLPK01000002">
    <property type="protein sequence ID" value="TSJ40299.1"/>
    <property type="molecule type" value="Genomic_DNA"/>
</dbReference>
<dbReference type="InterPro" id="IPR001503">
    <property type="entry name" value="Glyco_trans_10"/>
</dbReference>
<keyword evidence="3" id="KW-0808">Transferase</keyword>
<evidence type="ECO:0000256" key="1">
    <source>
        <dbReference type="ARBA" id="ARBA00008919"/>
    </source>
</evidence>
<dbReference type="GO" id="GO:0016020">
    <property type="term" value="C:membrane"/>
    <property type="evidence" value="ECO:0007669"/>
    <property type="project" value="InterPro"/>
</dbReference>
<proteinExistence type="inferred from homology"/>
<dbReference type="InterPro" id="IPR038577">
    <property type="entry name" value="GT10-like_C_sf"/>
</dbReference>
<dbReference type="Pfam" id="PF00852">
    <property type="entry name" value="Glyco_transf_10"/>
    <property type="match status" value="1"/>
</dbReference>
<dbReference type="OrthoDB" id="9791032at2"/>
<reference evidence="5 6" key="1">
    <citation type="submission" date="2019-07" db="EMBL/GenBank/DDBJ databases">
        <authorList>
            <person name="Huq M.A."/>
        </authorList>
    </citation>
    <scope>NUCLEOTIDE SEQUENCE [LARGE SCALE GENOMIC DNA]</scope>
    <source>
        <strain evidence="5 6">MAH-19</strain>
    </source>
</reference>
<dbReference type="PANTHER" id="PTHR11929">
    <property type="entry name" value="ALPHA- 1,3 -FUCOSYLTRANSFERASE"/>
    <property type="match status" value="1"/>
</dbReference>
<sequence>MNNRKKYRVKFTFPHDWPIMRQTPKFSGTWGDYEFFLNNAVTECDFWVLFSKYDLKKEACYCPPENIIFMPSEAYSIEQFSKQFLKQFALIITCQKEIVHPNVSYNLGGHPWFVGKNYDELLEMAPINKTKKISLITSNKVITDGHKKRLDFAYKLKEYFKDDIDLFGRGIKDFDDKWDVLAPYQYSIAIENDFCDDWLTEKFFDCHLSFTYPFYYGCPNAEKYFSPKSFSRINIDDFNHSVKVIESILLNENYYTEHLQFLEEERIKVLNNYNIFPLLTSYMDNMNPFAEKKEVVISPEFSMRRYIKKIFQTNGIR</sequence>
<protein>
    <recommendedName>
        <fullName evidence="4">Fucosyltransferase C-terminal domain-containing protein</fullName>
    </recommendedName>
</protein>
<dbReference type="AlphaFoldDB" id="A0A556MKA3"/>